<dbReference type="AlphaFoldDB" id="A0A0C3DA31"/>
<evidence type="ECO:0000259" key="5">
    <source>
        <dbReference type="Pfam" id="PF24883"/>
    </source>
</evidence>
<dbReference type="InterPro" id="IPR019775">
    <property type="entry name" value="WD40_repeat_CS"/>
</dbReference>
<dbReference type="OrthoDB" id="3267051at2759"/>
<feature type="region of interest" description="Disordered" evidence="4">
    <location>
        <begin position="1"/>
        <end position="84"/>
    </location>
</feature>
<feature type="compositionally biased region" description="Polar residues" evidence="4">
    <location>
        <begin position="10"/>
        <end position="22"/>
    </location>
</feature>
<feature type="repeat" description="WD" evidence="3">
    <location>
        <begin position="904"/>
        <end position="945"/>
    </location>
</feature>
<feature type="domain" description="Nephrocystin 3-like N-terminal" evidence="5">
    <location>
        <begin position="353"/>
        <end position="514"/>
    </location>
</feature>
<dbReference type="Proteomes" id="UP000053989">
    <property type="component" value="Unassembled WGS sequence"/>
</dbReference>
<dbReference type="SUPFAM" id="SSF50978">
    <property type="entry name" value="WD40 repeat-like"/>
    <property type="match status" value="1"/>
</dbReference>
<dbReference type="PROSITE" id="PS50294">
    <property type="entry name" value="WD_REPEATS_REGION"/>
    <property type="match status" value="2"/>
</dbReference>
<dbReference type="SMART" id="SM00320">
    <property type="entry name" value="WD40"/>
    <property type="match status" value="2"/>
</dbReference>
<sequence>MPKKNRKTADTPSSQRSKSHGTLLSRLRALMSPQRSPHPTPFASGGTSVFTRFQRRRKQEAEGPPHTPEPFVANPTTSAGNEGSSIFEEPMAADLENDRAVVLKRSSSTGTGETTGKGRAASTHEVPGDIQPVPTVLGDTQDAPVDSVAGPAQIAADTTGQVDSATTQLDAITTTYRQTLSTFSTVVNGITGIHPSAQMALSALNRTSKLMQSQPSLDASIGGLVTTIARTYELVVDNSASSKINATKDILVEIAQVVQECVQFVTKYSETKAFWTWLGKSVPSETMAKVTDYNQKLEKLMQELQDQPVPDIRCGIQQIYEDRSSNCLACVDRAGLNEAKKCLDGTRMEVLNEIVDWINSADAATPPIFWLHGQAGKGKSAIAHTIALQAQNLGMLGSCFCFSRVRQHEQLHMKLFPTIARDLADRDLRLRPLLVKVTSEDHSLRDTTNVAAQWKKLILEPLSQLNGSPTGSVVVVIDALDESGAEHTRATVLRILTTYGGELPANIRILLTSRPFVDIEEALNTSPHIYARSLDAIDTELTMRDIRLYVSTRLKSLGDTFSNEDLQQLAAKSGGVFEWARLACDFISPRNGVIPKDRFHEIMSHAPGDGRTLLDEMYTTFLKDLLRGPDERRVFCSVMRQILWLKEPLPISALDFLRDKFPREDDRYPVGLILNFMASLLAGATEVSTPVRPLHASFYDFLLEEKRSGEFFIQQDDAHRDLAVASLSVMQTGLHFNICRLETSYVSNVEVEDLEKRVQENIPPHLLYSCRFWASHLQGAAFDADLAQLVRGFATGEQMLFWLEALGVSTLIREANLALISAERWLQQRGMEYEELVMFIKDGIKFVQNFAGIIDKSTPHLYLSALPFSPSKSILARSVIEIFEGIAQVGVGQWEDWPRNEQVLQGHTSAVCSVAFSPDGRHIVSGSRDKTIQLWDAQTGGQVGNPLQGHTDSVWSVAFSPDGRHIVSGSRDKTIQLWDA</sequence>
<dbReference type="Gene3D" id="3.40.50.300">
    <property type="entry name" value="P-loop containing nucleotide triphosphate hydrolases"/>
    <property type="match status" value="1"/>
</dbReference>
<dbReference type="PROSITE" id="PS50082">
    <property type="entry name" value="WD_REPEATS_2"/>
    <property type="match status" value="2"/>
</dbReference>
<dbReference type="EMBL" id="KN822194">
    <property type="protein sequence ID" value="KIM52971.1"/>
    <property type="molecule type" value="Genomic_DNA"/>
</dbReference>
<dbReference type="HOGENOM" id="CLU_000288_6_0_1"/>
<feature type="repeat" description="WD" evidence="3">
    <location>
        <begin position="947"/>
        <end position="980"/>
    </location>
</feature>
<dbReference type="PROSITE" id="PS00678">
    <property type="entry name" value="WD_REPEATS_1"/>
    <property type="match status" value="2"/>
</dbReference>
<dbReference type="InterPro" id="IPR027417">
    <property type="entry name" value="P-loop_NTPase"/>
</dbReference>
<feature type="compositionally biased region" description="Low complexity" evidence="4">
    <location>
        <begin position="106"/>
        <end position="118"/>
    </location>
</feature>
<feature type="non-terminal residue" evidence="6">
    <location>
        <position position="980"/>
    </location>
</feature>
<dbReference type="InterPro" id="IPR056884">
    <property type="entry name" value="NPHP3-like_N"/>
</dbReference>
<dbReference type="InterPro" id="IPR015943">
    <property type="entry name" value="WD40/YVTN_repeat-like_dom_sf"/>
</dbReference>
<evidence type="ECO:0000313" key="7">
    <source>
        <dbReference type="Proteomes" id="UP000053989"/>
    </source>
</evidence>
<dbReference type="STRING" id="1036808.A0A0C3DA31"/>
<evidence type="ECO:0000256" key="1">
    <source>
        <dbReference type="ARBA" id="ARBA00022574"/>
    </source>
</evidence>
<organism evidence="6 7">
    <name type="scientific">Scleroderma citrinum Foug A</name>
    <dbReference type="NCBI Taxonomy" id="1036808"/>
    <lineage>
        <taxon>Eukaryota</taxon>
        <taxon>Fungi</taxon>
        <taxon>Dikarya</taxon>
        <taxon>Basidiomycota</taxon>
        <taxon>Agaricomycotina</taxon>
        <taxon>Agaricomycetes</taxon>
        <taxon>Agaricomycetidae</taxon>
        <taxon>Boletales</taxon>
        <taxon>Sclerodermatineae</taxon>
        <taxon>Sclerodermataceae</taxon>
        <taxon>Scleroderma</taxon>
    </lineage>
</organism>
<dbReference type="InterPro" id="IPR036322">
    <property type="entry name" value="WD40_repeat_dom_sf"/>
</dbReference>
<accession>A0A0C3DA31</accession>
<dbReference type="Pfam" id="PF24883">
    <property type="entry name" value="NPHP3_N"/>
    <property type="match status" value="1"/>
</dbReference>
<reference evidence="7" key="2">
    <citation type="submission" date="2015-01" db="EMBL/GenBank/DDBJ databases">
        <title>Evolutionary Origins and Diversification of the Mycorrhizal Mutualists.</title>
        <authorList>
            <consortium name="DOE Joint Genome Institute"/>
            <consortium name="Mycorrhizal Genomics Consortium"/>
            <person name="Kohler A."/>
            <person name="Kuo A."/>
            <person name="Nagy L.G."/>
            <person name="Floudas D."/>
            <person name="Copeland A."/>
            <person name="Barry K.W."/>
            <person name="Cichocki N."/>
            <person name="Veneault-Fourrey C."/>
            <person name="LaButti K."/>
            <person name="Lindquist E.A."/>
            <person name="Lipzen A."/>
            <person name="Lundell T."/>
            <person name="Morin E."/>
            <person name="Murat C."/>
            <person name="Riley R."/>
            <person name="Ohm R."/>
            <person name="Sun H."/>
            <person name="Tunlid A."/>
            <person name="Henrissat B."/>
            <person name="Grigoriev I.V."/>
            <person name="Hibbett D.S."/>
            <person name="Martin F."/>
        </authorList>
    </citation>
    <scope>NUCLEOTIDE SEQUENCE [LARGE SCALE GENOMIC DNA]</scope>
    <source>
        <strain evidence="7">Foug A</strain>
    </source>
</reference>
<keyword evidence="2" id="KW-0677">Repeat</keyword>
<gene>
    <name evidence="6" type="ORF">SCLCIDRAFT_478232</name>
</gene>
<proteinExistence type="predicted"/>
<dbReference type="SUPFAM" id="SSF52540">
    <property type="entry name" value="P-loop containing nucleoside triphosphate hydrolases"/>
    <property type="match status" value="1"/>
</dbReference>
<dbReference type="InParanoid" id="A0A0C3DA31"/>
<evidence type="ECO:0000256" key="3">
    <source>
        <dbReference type="PROSITE-ProRule" id="PRU00221"/>
    </source>
</evidence>
<reference evidence="6 7" key="1">
    <citation type="submission" date="2014-04" db="EMBL/GenBank/DDBJ databases">
        <authorList>
            <consortium name="DOE Joint Genome Institute"/>
            <person name="Kuo A."/>
            <person name="Kohler A."/>
            <person name="Nagy L.G."/>
            <person name="Floudas D."/>
            <person name="Copeland A."/>
            <person name="Barry K.W."/>
            <person name="Cichocki N."/>
            <person name="Veneault-Fourrey C."/>
            <person name="LaButti K."/>
            <person name="Lindquist E.A."/>
            <person name="Lipzen A."/>
            <person name="Lundell T."/>
            <person name="Morin E."/>
            <person name="Murat C."/>
            <person name="Sun H."/>
            <person name="Tunlid A."/>
            <person name="Henrissat B."/>
            <person name="Grigoriev I.V."/>
            <person name="Hibbett D.S."/>
            <person name="Martin F."/>
            <person name="Nordberg H.P."/>
            <person name="Cantor M.N."/>
            <person name="Hua S.X."/>
        </authorList>
    </citation>
    <scope>NUCLEOTIDE SEQUENCE [LARGE SCALE GENOMIC DNA]</scope>
    <source>
        <strain evidence="6 7">Foug A</strain>
    </source>
</reference>
<evidence type="ECO:0000256" key="2">
    <source>
        <dbReference type="ARBA" id="ARBA00022737"/>
    </source>
</evidence>
<keyword evidence="1 3" id="KW-0853">WD repeat</keyword>
<dbReference type="PANTHER" id="PTHR10039">
    <property type="entry name" value="AMELOGENIN"/>
    <property type="match status" value="1"/>
</dbReference>
<keyword evidence="7" id="KW-1185">Reference proteome</keyword>
<evidence type="ECO:0000256" key="4">
    <source>
        <dbReference type="SAM" id="MobiDB-lite"/>
    </source>
</evidence>
<feature type="region of interest" description="Disordered" evidence="4">
    <location>
        <begin position="105"/>
        <end position="129"/>
    </location>
</feature>
<dbReference type="PANTHER" id="PTHR10039:SF15">
    <property type="entry name" value="NACHT DOMAIN-CONTAINING PROTEIN"/>
    <property type="match status" value="1"/>
</dbReference>
<dbReference type="Gene3D" id="2.130.10.10">
    <property type="entry name" value="YVTN repeat-like/Quinoprotein amine dehydrogenase"/>
    <property type="match status" value="1"/>
</dbReference>
<evidence type="ECO:0000313" key="6">
    <source>
        <dbReference type="EMBL" id="KIM52971.1"/>
    </source>
</evidence>
<dbReference type="Pfam" id="PF00400">
    <property type="entry name" value="WD40"/>
    <property type="match status" value="2"/>
</dbReference>
<name>A0A0C3DA31_9AGAM</name>
<dbReference type="InterPro" id="IPR001680">
    <property type="entry name" value="WD40_rpt"/>
</dbReference>
<protein>
    <recommendedName>
        <fullName evidence="5">Nephrocystin 3-like N-terminal domain-containing protein</fullName>
    </recommendedName>
</protein>
<feature type="compositionally biased region" description="Polar residues" evidence="4">
    <location>
        <begin position="74"/>
        <end position="84"/>
    </location>
</feature>